<organism evidence="2 3">
    <name type="scientific">Micractinium conductrix</name>
    <dbReference type="NCBI Taxonomy" id="554055"/>
    <lineage>
        <taxon>Eukaryota</taxon>
        <taxon>Viridiplantae</taxon>
        <taxon>Chlorophyta</taxon>
        <taxon>core chlorophytes</taxon>
        <taxon>Trebouxiophyceae</taxon>
        <taxon>Chlorellales</taxon>
        <taxon>Chlorellaceae</taxon>
        <taxon>Chlorella clade</taxon>
        <taxon>Micractinium</taxon>
    </lineage>
</organism>
<evidence type="ECO:0000313" key="2">
    <source>
        <dbReference type="EMBL" id="PSC72766.1"/>
    </source>
</evidence>
<feature type="region of interest" description="Disordered" evidence="1">
    <location>
        <begin position="32"/>
        <end position="65"/>
    </location>
</feature>
<feature type="compositionally biased region" description="Gly residues" evidence="1">
    <location>
        <begin position="200"/>
        <end position="214"/>
    </location>
</feature>
<proteinExistence type="predicted"/>
<gene>
    <name evidence="2" type="ORF">C2E20_3930</name>
</gene>
<dbReference type="OrthoDB" id="506899at2759"/>
<reference evidence="2 3" key="1">
    <citation type="journal article" date="2018" name="Plant J.">
        <title>Genome sequences of Chlorella sorokiniana UTEX 1602 and Micractinium conductrix SAG 241.80: implications to maltose excretion by a green alga.</title>
        <authorList>
            <person name="Arriola M.B."/>
            <person name="Velmurugan N."/>
            <person name="Zhang Y."/>
            <person name="Plunkett M.H."/>
            <person name="Hondzo H."/>
            <person name="Barney B.M."/>
        </authorList>
    </citation>
    <scope>NUCLEOTIDE SEQUENCE [LARGE SCALE GENOMIC DNA]</scope>
    <source>
        <strain evidence="2 3">SAG 241.80</strain>
    </source>
</reference>
<feature type="region of interest" description="Disordered" evidence="1">
    <location>
        <begin position="181"/>
        <end position="214"/>
    </location>
</feature>
<dbReference type="EMBL" id="LHPF02000009">
    <property type="protein sequence ID" value="PSC72766.1"/>
    <property type="molecule type" value="Genomic_DNA"/>
</dbReference>
<evidence type="ECO:0000256" key="1">
    <source>
        <dbReference type="SAM" id="MobiDB-lite"/>
    </source>
</evidence>
<evidence type="ECO:0000313" key="3">
    <source>
        <dbReference type="Proteomes" id="UP000239649"/>
    </source>
</evidence>
<dbReference type="AlphaFoldDB" id="A0A2P6VF97"/>
<comment type="caution">
    <text evidence="2">The sequence shown here is derived from an EMBL/GenBank/DDBJ whole genome shotgun (WGS) entry which is preliminary data.</text>
</comment>
<protein>
    <submittedName>
        <fullName evidence="2">Uncharacterized protein</fullName>
    </submittedName>
</protein>
<sequence>MSSAAQPGSRVTAERLGPVEGLAERTAFMTISTGGAVPPGPAGTGLQRNSLSRYEYGPDSPCSPVSPRVGHVWRTGQAACSGGWFRPSPNMVQRQQAQQAQMQTARSQLSACAGATAARISSSTAFSIMSDADKKPEDAAAQAKMMLLQVSETEWAVVMLDEQTGQVRELQIDAETAAKVQAGTLTPEELAGMQTAQQQHGGGGSGGGNGSAES</sequence>
<accession>A0A2P6VF97</accession>
<keyword evidence="3" id="KW-1185">Reference proteome</keyword>
<name>A0A2P6VF97_9CHLO</name>
<dbReference type="Proteomes" id="UP000239649">
    <property type="component" value="Unassembled WGS sequence"/>
</dbReference>